<dbReference type="PANTHER" id="PTHR10587">
    <property type="entry name" value="GLYCOSYL TRANSFERASE-RELATED"/>
    <property type="match status" value="1"/>
</dbReference>
<dbReference type="SUPFAM" id="SSF88713">
    <property type="entry name" value="Glycoside hydrolase/deacetylase"/>
    <property type="match status" value="1"/>
</dbReference>
<feature type="domain" description="NodB homology" evidence="4">
    <location>
        <begin position="49"/>
        <end position="232"/>
    </location>
</feature>
<dbReference type="Gene3D" id="3.20.20.370">
    <property type="entry name" value="Glycoside hydrolase/deacetylase"/>
    <property type="match status" value="1"/>
</dbReference>
<dbReference type="InterPro" id="IPR050248">
    <property type="entry name" value="Polysacc_deacetylase_ArnD"/>
</dbReference>
<proteinExistence type="predicted"/>
<dbReference type="GO" id="GO:0016020">
    <property type="term" value="C:membrane"/>
    <property type="evidence" value="ECO:0007669"/>
    <property type="project" value="TreeGrafter"/>
</dbReference>
<dbReference type="EMBL" id="QMFB01000034">
    <property type="protein sequence ID" value="RAV12132.1"/>
    <property type="molecule type" value="Genomic_DNA"/>
</dbReference>
<evidence type="ECO:0000259" key="4">
    <source>
        <dbReference type="PROSITE" id="PS51677"/>
    </source>
</evidence>
<evidence type="ECO:0000256" key="1">
    <source>
        <dbReference type="ARBA" id="ARBA00022723"/>
    </source>
</evidence>
<comment type="caution">
    <text evidence="5">The sequence shown here is derived from an EMBL/GenBank/DDBJ whole genome shotgun (WGS) entry which is preliminary data.</text>
</comment>
<keyword evidence="6" id="KW-1185">Reference proteome</keyword>
<dbReference type="GO" id="GO:0016810">
    <property type="term" value="F:hydrolase activity, acting on carbon-nitrogen (but not peptide) bonds"/>
    <property type="evidence" value="ECO:0007669"/>
    <property type="project" value="InterPro"/>
</dbReference>
<dbReference type="OrthoDB" id="2649545at2"/>
<dbReference type="InterPro" id="IPR002509">
    <property type="entry name" value="NODB_dom"/>
</dbReference>
<sequence>MGVFQLPLFQWTAAISCLAAILFSQAPANGREYYESRGDIVWEVPTADKLIALTFDDGPDPKQTPKILDILKQYDAKATFFVVGKRVDLYPDIVRRELAEGHELANHTFTHPYFQGKVSVERLQQEIDSTHKSIKKATGTSPHLFRPPGGYYNQTMVHVTKKLGYLVVLWSWHQDTVDWNRPGVGKIVNKVLNNARNGDIVLFHDFVEGRTQTVAALEKIMPELSKRGYKFVTVSELLKHRKLDPAPLKSDPAPLK</sequence>
<evidence type="ECO:0000256" key="3">
    <source>
        <dbReference type="SAM" id="SignalP"/>
    </source>
</evidence>
<dbReference type="PANTHER" id="PTHR10587:SF133">
    <property type="entry name" value="CHITIN DEACETYLASE 1-RELATED"/>
    <property type="match status" value="1"/>
</dbReference>
<evidence type="ECO:0000313" key="6">
    <source>
        <dbReference type="Proteomes" id="UP000250369"/>
    </source>
</evidence>
<gene>
    <name evidence="5" type="ORF">DQG23_34970</name>
</gene>
<dbReference type="GO" id="GO:0046872">
    <property type="term" value="F:metal ion binding"/>
    <property type="evidence" value="ECO:0007669"/>
    <property type="project" value="UniProtKB-KW"/>
</dbReference>
<reference evidence="5 6" key="1">
    <citation type="journal article" date="2009" name="Int. J. Syst. Evol. Microbiol.">
        <title>Paenibacillus contaminans sp. nov., isolated from a contaminated laboratory plate.</title>
        <authorList>
            <person name="Chou J.H."/>
            <person name="Lee J.H."/>
            <person name="Lin M.C."/>
            <person name="Chang P.S."/>
            <person name="Arun A.B."/>
            <person name="Young C.C."/>
            <person name="Chen W.M."/>
        </authorList>
    </citation>
    <scope>NUCLEOTIDE SEQUENCE [LARGE SCALE GENOMIC DNA]</scope>
    <source>
        <strain evidence="5 6">CKOBP-6</strain>
    </source>
</reference>
<keyword evidence="1" id="KW-0479">Metal-binding</keyword>
<dbReference type="CDD" id="cd10917">
    <property type="entry name" value="CE4_NodB_like_6s_7s"/>
    <property type="match status" value="1"/>
</dbReference>
<dbReference type="GO" id="GO:0005975">
    <property type="term" value="P:carbohydrate metabolic process"/>
    <property type="evidence" value="ECO:0007669"/>
    <property type="project" value="InterPro"/>
</dbReference>
<dbReference type="Pfam" id="PF01522">
    <property type="entry name" value="Polysacc_deac_1"/>
    <property type="match status" value="1"/>
</dbReference>
<dbReference type="PROSITE" id="PS51677">
    <property type="entry name" value="NODB"/>
    <property type="match status" value="1"/>
</dbReference>
<name>A0A329LXZ1_9BACL</name>
<evidence type="ECO:0000313" key="5">
    <source>
        <dbReference type="EMBL" id="RAV12132.1"/>
    </source>
</evidence>
<keyword evidence="3" id="KW-0732">Signal</keyword>
<keyword evidence="2" id="KW-0378">Hydrolase</keyword>
<feature type="chain" id="PRO_5038993695" evidence="3">
    <location>
        <begin position="29"/>
        <end position="256"/>
    </location>
</feature>
<dbReference type="Proteomes" id="UP000250369">
    <property type="component" value="Unassembled WGS sequence"/>
</dbReference>
<dbReference type="InterPro" id="IPR011330">
    <property type="entry name" value="Glyco_hydro/deAcase_b/a-brl"/>
</dbReference>
<evidence type="ECO:0000256" key="2">
    <source>
        <dbReference type="ARBA" id="ARBA00022801"/>
    </source>
</evidence>
<feature type="signal peptide" evidence="3">
    <location>
        <begin position="1"/>
        <end position="28"/>
    </location>
</feature>
<dbReference type="AlphaFoldDB" id="A0A329LXZ1"/>
<protein>
    <submittedName>
        <fullName evidence="5">Polysaccharide deacetylase family protein</fullName>
    </submittedName>
</protein>
<accession>A0A329LXZ1</accession>
<organism evidence="5 6">
    <name type="scientific">Paenibacillus contaminans</name>
    <dbReference type="NCBI Taxonomy" id="450362"/>
    <lineage>
        <taxon>Bacteria</taxon>
        <taxon>Bacillati</taxon>
        <taxon>Bacillota</taxon>
        <taxon>Bacilli</taxon>
        <taxon>Bacillales</taxon>
        <taxon>Paenibacillaceae</taxon>
        <taxon>Paenibacillus</taxon>
    </lineage>
</organism>